<name>A0A0M6YHF6_9RHOB</name>
<keyword evidence="3" id="KW-1185">Reference proteome</keyword>
<dbReference type="Proteomes" id="UP000049222">
    <property type="component" value="Unassembled WGS sequence"/>
</dbReference>
<dbReference type="OrthoDB" id="7851333at2"/>
<dbReference type="AlphaFoldDB" id="A0A0M6YHF6"/>
<feature type="transmembrane region" description="Helical" evidence="1">
    <location>
        <begin position="39"/>
        <end position="59"/>
    </location>
</feature>
<dbReference type="RefSeq" id="WP_055084636.1">
    <property type="nucleotide sequence ID" value="NZ_CXSU01000011.1"/>
</dbReference>
<reference evidence="2 3" key="1">
    <citation type="submission" date="2015-07" db="EMBL/GenBank/DDBJ databases">
        <authorList>
            <person name="Noorani M."/>
        </authorList>
    </citation>
    <scope>NUCLEOTIDE SEQUENCE [LARGE SCALE GENOMIC DNA]</scope>
    <source>
        <strain evidence="2 3">CECT 7802</strain>
    </source>
</reference>
<feature type="transmembrane region" description="Helical" evidence="1">
    <location>
        <begin position="12"/>
        <end position="33"/>
    </location>
</feature>
<keyword evidence="1" id="KW-1133">Transmembrane helix</keyword>
<proteinExistence type="predicted"/>
<keyword evidence="1" id="KW-0472">Membrane</keyword>
<evidence type="ECO:0000256" key="1">
    <source>
        <dbReference type="SAM" id="Phobius"/>
    </source>
</evidence>
<dbReference type="STRING" id="420998.JDO7802_01805"/>
<organism evidence="2 3">
    <name type="scientific">Jannaschia donghaensis</name>
    <dbReference type="NCBI Taxonomy" id="420998"/>
    <lineage>
        <taxon>Bacteria</taxon>
        <taxon>Pseudomonadati</taxon>
        <taxon>Pseudomonadota</taxon>
        <taxon>Alphaproteobacteria</taxon>
        <taxon>Rhodobacterales</taxon>
        <taxon>Roseobacteraceae</taxon>
        <taxon>Jannaschia</taxon>
    </lineage>
</organism>
<evidence type="ECO:0000313" key="3">
    <source>
        <dbReference type="Proteomes" id="UP000049222"/>
    </source>
</evidence>
<accession>A0A0M6YHF6</accession>
<protein>
    <submittedName>
        <fullName evidence="2">Uncharacterized protein</fullName>
    </submittedName>
</protein>
<sequence>MIRPEAAARLTRWREALIGAAAMALGAWLWLAFDGLPALFALAALLIGVVLVVSGIRAARFRSTDLSPGIVGVDEGRITYMGPLTGGLVELDELTQIAFHRPTTGDAYWRLSHRQGEPLIIPEGAAGSDKLLDALAPLPGLDTGAMVRAVQTRTPRTITVWRRDGLRALT</sequence>
<evidence type="ECO:0000313" key="2">
    <source>
        <dbReference type="EMBL" id="CTQ49788.1"/>
    </source>
</evidence>
<keyword evidence="1" id="KW-0812">Transmembrane</keyword>
<dbReference type="EMBL" id="CXSU01000011">
    <property type="protein sequence ID" value="CTQ49788.1"/>
    <property type="molecule type" value="Genomic_DNA"/>
</dbReference>
<gene>
    <name evidence="2" type="ORF">JDO7802_01805</name>
</gene>